<dbReference type="OrthoDB" id="1112270at2"/>
<dbReference type="InterPro" id="IPR025269">
    <property type="entry name" value="SAM-like_dom"/>
</dbReference>
<feature type="domain" description="Tyr recombinase" evidence="6">
    <location>
        <begin position="119"/>
        <end position="305"/>
    </location>
</feature>
<dbReference type="InterPro" id="IPR013762">
    <property type="entry name" value="Integrase-like_cat_sf"/>
</dbReference>
<dbReference type="InterPro" id="IPR050090">
    <property type="entry name" value="Tyrosine_recombinase_XerCD"/>
</dbReference>
<dbReference type="eggNOG" id="COG4974">
    <property type="taxonomic scope" value="Bacteria"/>
</dbReference>
<keyword evidence="3 5" id="KW-0238">DNA-binding</keyword>
<keyword evidence="9" id="KW-1185">Reference proteome</keyword>
<sequence>MSVLFIKINNFMCNNSFFSFMNEQKELLLQNGQFKTAVSYSCTLNSFFNFRRGKDLGIEEVTSELIQSYQSWLKQRGVVANTSSFYMRVLRAVYNKAVKKNLTVQQRPFEEVYTGIDKTQKRALTIEALRLLRNLDLSHKKKLAYARDLFMFSFYTRGMAFVDMAHLCKENIKEGTITYHRKKTGQKLVIGLESCMAEIIERYSSFTKDSDYVLPILHSDNPRNIQVQYYNALRYQNIQLKKIEKLLDIPHLHLTTYVPRHAWASIARENGVSLSVISEGMGHTSEKTTRIYLASLSQVVMDEANHKVLSSI</sequence>
<dbReference type="HOGENOM" id="CLU_033139_0_0_10"/>
<evidence type="ECO:0000256" key="2">
    <source>
        <dbReference type="ARBA" id="ARBA00022908"/>
    </source>
</evidence>
<dbReference type="GO" id="GO:0003677">
    <property type="term" value="F:DNA binding"/>
    <property type="evidence" value="ECO:0007669"/>
    <property type="project" value="UniProtKB-UniRule"/>
</dbReference>
<comment type="caution">
    <text evidence="8">The sequence shown here is derived from an EMBL/GenBank/DDBJ whole genome shotgun (WGS) entry which is preliminary data.</text>
</comment>
<protein>
    <recommendedName>
        <fullName evidence="10">Core-binding (CB) domain-containing protein</fullName>
    </recommendedName>
</protein>
<dbReference type="PROSITE" id="PS51900">
    <property type="entry name" value="CB"/>
    <property type="match status" value="1"/>
</dbReference>
<evidence type="ECO:0000256" key="1">
    <source>
        <dbReference type="ARBA" id="ARBA00008857"/>
    </source>
</evidence>
<organism evidence="8 9">
    <name type="scientific">Phocaeicola massiliensis B84634 = Timone 84634 = DSM 17679 = JCM 13223</name>
    <dbReference type="NCBI Taxonomy" id="1121098"/>
    <lineage>
        <taxon>Bacteria</taxon>
        <taxon>Pseudomonadati</taxon>
        <taxon>Bacteroidota</taxon>
        <taxon>Bacteroidia</taxon>
        <taxon>Bacteroidales</taxon>
        <taxon>Bacteroidaceae</taxon>
        <taxon>Phocaeicola</taxon>
    </lineage>
</organism>
<name>U6RDY0_9BACT</name>
<dbReference type="Pfam" id="PF00589">
    <property type="entry name" value="Phage_integrase"/>
    <property type="match status" value="1"/>
</dbReference>
<dbReference type="InterPro" id="IPR002104">
    <property type="entry name" value="Integrase_catalytic"/>
</dbReference>
<dbReference type="SUPFAM" id="SSF56349">
    <property type="entry name" value="DNA breaking-rejoining enzymes"/>
    <property type="match status" value="1"/>
</dbReference>
<evidence type="ECO:0008006" key="10">
    <source>
        <dbReference type="Google" id="ProtNLM"/>
    </source>
</evidence>
<proteinExistence type="inferred from homology"/>
<dbReference type="InterPro" id="IPR044068">
    <property type="entry name" value="CB"/>
</dbReference>
<keyword evidence="4" id="KW-0233">DNA recombination</keyword>
<dbReference type="Gene3D" id="1.10.443.10">
    <property type="entry name" value="Intergrase catalytic core"/>
    <property type="match status" value="1"/>
</dbReference>
<dbReference type="CDD" id="cd01185">
    <property type="entry name" value="INTN1_C_like"/>
    <property type="match status" value="1"/>
</dbReference>
<gene>
    <name evidence="8" type="ORF">HMPREF1534_02103</name>
</gene>
<dbReference type="EMBL" id="AQHY01000025">
    <property type="protein sequence ID" value="EOA54710.1"/>
    <property type="molecule type" value="Genomic_DNA"/>
</dbReference>
<feature type="domain" description="Core-binding (CB)" evidence="7">
    <location>
        <begin position="19"/>
        <end position="98"/>
    </location>
</feature>
<dbReference type="PATRIC" id="fig|1121098.3.peg.2136"/>
<dbReference type="Pfam" id="PF13102">
    <property type="entry name" value="Phage_int_SAM_5"/>
    <property type="match status" value="1"/>
</dbReference>
<evidence type="ECO:0000313" key="9">
    <source>
        <dbReference type="Proteomes" id="UP000017831"/>
    </source>
</evidence>
<dbReference type="PANTHER" id="PTHR30349:SF64">
    <property type="entry name" value="PROPHAGE INTEGRASE INTD-RELATED"/>
    <property type="match status" value="1"/>
</dbReference>
<dbReference type="Gene3D" id="1.10.150.130">
    <property type="match status" value="1"/>
</dbReference>
<evidence type="ECO:0000256" key="3">
    <source>
        <dbReference type="ARBA" id="ARBA00023125"/>
    </source>
</evidence>
<evidence type="ECO:0000313" key="8">
    <source>
        <dbReference type="EMBL" id="EOA54710.1"/>
    </source>
</evidence>
<dbReference type="STRING" id="1121098.HMPREF1534_02103"/>
<dbReference type="AlphaFoldDB" id="U6RDY0"/>
<dbReference type="GO" id="GO:0006310">
    <property type="term" value="P:DNA recombination"/>
    <property type="evidence" value="ECO:0007669"/>
    <property type="project" value="UniProtKB-KW"/>
</dbReference>
<evidence type="ECO:0000259" key="7">
    <source>
        <dbReference type="PROSITE" id="PS51900"/>
    </source>
</evidence>
<dbReference type="GO" id="GO:0015074">
    <property type="term" value="P:DNA integration"/>
    <property type="evidence" value="ECO:0007669"/>
    <property type="project" value="UniProtKB-KW"/>
</dbReference>
<comment type="similarity">
    <text evidence="1">Belongs to the 'phage' integrase family.</text>
</comment>
<reference evidence="8 9" key="1">
    <citation type="submission" date="2013-04" db="EMBL/GenBank/DDBJ databases">
        <title>The Genome Sequence of Bacteroides massiliensis DSM 17679.</title>
        <authorList>
            <consortium name="The Broad Institute Genomics Platform"/>
            <person name="Earl A."/>
            <person name="Ward D."/>
            <person name="Feldgarden M."/>
            <person name="Gevers D."/>
            <person name="Martens E."/>
            <person name="Fenner L."/>
            <person name="Roux V."/>
            <person name="Mallet M.N."/>
            <person name="Raoult D."/>
            <person name="Walker B."/>
            <person name="Young S."/>
            <person name="Zeng Q."/>
            <person name="Gargeya S."/>
            <person name="Fitzgerald M."/>
            <person name="Haas B."/>
            <person name="Abouelleil A."/>
            <person name="Allen A.W."/>
            <person name="Alvarado L."/>
            <person name="Arachchi H.M."/>
            <person name="Berlin A.M."/>
            <person name="Chapman S.B."/>
            <person name="Gainer-Dewar J."/>
            <person name="Goldberg J."/>
            <person name="Griggs A."/>
            <person name="Gujja S."/>
            <person name="Hansen M."/>
            <person name="Howarth C."/>
            <person name="Imamovic A."/>
            <person name="Ireland A."/>
            <person name="Larimer J."/>
            <person name="McCowan C."/>
            <person name="Murphy C."/>
            <person name="Pearson M."/>
            <person name="Poon T.W."/>
            <person name="Priest M."/>
            <person name="Roberts A."/>
            <person name="Saif S."/>
            <person name="Shea T."/>
            <person name="Sisk P."/>
            <person name="Sykes S."/>
            <person name="Wortman J."/>
            <person name="Nusbaum C."/>
            <person name="Birren B."/>
        </authorList>
    </citation>
    <scope>NUCLEOTIDE SEQUENCE [LARGE SCALE GENOMIC DNA]</scope>
    <source>
        <strain evidence="9">B84634 / Timone 84634 / DSM 17679 / JCM 13223</strain>
    </source>
</reference>
<dbReference type="Proteomes" id="UP000017831">
    <property type="component" value="Unassembled WGS sequence"/>
</dbReference>
<dbReference type="InterPro" id="IPR010998">
    <property type="entry name" value="Integrase_recombinase_N"/>
</dbReference>
<evidence type="ECO:0000259" key="6">
    <source>
        <dbReference type="PROSITE" id="PS51898"/>
    </source>
</evidence>
<keyword evidence="2" id="KW-0229">DNA integration</keyword>
<accession>U6RDY0</accession>
<dbReference type="InterPro" id="IPR011010">
    <property type="entry name" value="DNA_brk_join_enz"/>
</dbReference>
<dbReference type="PROSITE" id="PS51898">
    <property type="entry name" value="TYR_RECOMBINASE"/>
    <property type="match status" value="1"/>
</dbReference>
<evidence type="ECO:0000256" key="5">
    <source>
        <dbReference type="PROSITE-ProRule" id="PRU01248"/>
    </source>
</evidence>
<dbReference type="PANTHER" id="PTHR30349">
    <property type="entry name" value="PHAGE INTEGRASE-RELATED"/>
    <property type="match status" value="1"/>
</dbReference>
<evidence type="ECO:0000256" key="4">
    <source>
        <dbReference type="ARBA" id="ARBA00023172"/>
    </source>
</evidence>